<feature type="transmembrane region" description="Helical" evidence="6">
    <location>
        <begin position="181"/>
        <end position="199"/>
    </location>
</feature>
<feature type="transmembrane region" description="Helical" evidence="6">
    <location>
        <begin position="7"/>
        <end position="27"/>
    </location>
</feature>
<evidence type="ECO:0000256" key="6">
    <source>
        <dbReference type="SAM" id="Phobius"/>
    </source>
</evidence>
<proteinExistence type="predicted"/>
<dbReference type="RefSeq" id="WP_100707048.1">
    <property type="nucleotide sequence ID" value="NZ_NPDL01000005.1"/>
</dbReference>
<dbReference type="GO" id="GO:0005315">
    <property type="term" value="F:phosphate transmembrane transporter activity"/>
    <property type="evidence" value="ECO:0007669"/>
    <property type="project" value="TreeGrafter"/>
</dbReference>
<feature type="transmembrane region" description="Helical" evidence="6">
    <location>
        <begin position="219"/>
        <end position="245"/>
    </location>
</feature>
<dbReference type="AlphaFoldDB" id="A0A2M9XB88"/>
<feature type="transmembrane region" description="Helical" evidence="6">
    <location>
        <begin position="406"/>
        <end position="427"/>
    </location>
</feature>
<organism evidence="8 9">
    <name type="scientific">Leptospira hartskeerlii</name>
    <dbReference type="NCBI Taxonomy" id="2023177"/>
    <lineage>
        <taxon>Bacteria</taxon>
        <taxon>Pseudomonadati</taxon>
        <taxon>Spirochaetota</taxon>
        <taxon>Spirochaetia</taxon>
        <taxon>Leptospirales</taxon>
        <taxon>Leptospiraceae</taxon>
        <taxon>Leptospira</taxon>
    </lineage>
</organism>
<sequence length="468" mass="50080">MKLKYVGFIFSILLACVPLIFSFYGYVPPSVGGMFFIFLIAAGLWIYEIIPGHATSILIILSEIILFSNPGKWEFLKQFAGPGKPNAPAVFLASLADSAVILFLGSFALAKSCVKVGVDRWLANRVLPYFGTSPKYVLLGLMCITATISLWMSNTATASLMIALVFPLLMVLDKDEKFRKAVLIGIPFAANLGGIGTPIGSPPNVIAFANLKNQGYGDFISFGSWMLVAVPLLIILLFAAWFWLLRAFPASHGLSLSLRYETISEEGSEKRLRFVLFGFLVTVLLWLTESFHGIPAGVVALFPLLLFTAFGILESNDLRSLEWDVLILVAGGIALGTGIEKSGAGVWFGELIGKQAGPGESLWVLGIFFSIGLFLSTFLSNTATANLLVPLALPVAALLLPGDESYAIQLVLGSALGASLAMSLPVSTPPNAVAYAVGGFEIKDMAKVGVRIGILGLVLVLLGFLIFK</sequence>
<dbReference type="OrthoDB" id="37272at2"/>
<dbReference type="InterPro" id="IPR001898">
    <property type="entry name" value="SLC13A/DASS"/>
</dbReference>
<reference evidence="8 9" key="1">
    <citation type="submission" date="2017-07" db="EMBL/GenBank/DDBJ databases">
        <title>Leptospira spp. isolated from tropical soils.</title>
        <authorList>
            <person name="Thibeaux R."/>
            <person name="Iraola G."/>
            <person name="Ferres I."/>
            <person name="Bierque E."/>
            <person name="Girault D."/>
            <person name="Soupe-Gilbert M.-E."/>
            <person name="Picardeau M."/>
            <person name="Goarant C."/>
        </authorList>
    </citation>
    <scope>NUCLEOTIDE SEQUENCE [LARGE SCALE GENOMIC DNA]</scope>
    <source>
        <strain evidence="8 9">MCA1-C-A1</strain>
    </source>
</reference>
<feature type="transmembrane region" description="Helical" evidence="6">
    <location>
        <begin position="448"/>
        <end position="467"/>
    </location>
</feature>
<dbReference type="NCBIfam" id="TIGR00785">
    <property type="entry name" value="dass"/>
    <property type="match status" value="1"/>
</dbReference>
<keyword evidence="2" id="KW-0813">Transport</keyword>
<evidence type="ECO:0000259" key="7">
    <source>
        <dbReference type="Pfam" id="PF03600"/>
    </source>
</evidence>
<evidence type="ECO:0000256" key="1">
    <source>
        <dbReference type="ARBA" id="ARBA00004141"/>
    </source>
</evidence>
<feature type="transmembrane region" description="Helical" evidence="6">
    <location>
        <begin position="384"/>
        <end position="400"/>
    </location>
</feature>
<protein>
    <submittedName>
        <fullName evidence="8">Sodium:sulfate symporter</fullName>
    </submittedName>
</protein>
<dbReference type="Pfam" id="PF03600">
    <property type="entry name" value="CitMHS"/>
    <property type="match status" value="1"/>
</dbReference>
<feature type="domain" description="Citrate transporter-like" evidence="7">
    <location>
        <begin position="87"/>
        <end position="397"/>
    </location>
</feature>
<feature type="transmembrane region" description="Helical" evidence="6">
    <location>
        <begin position="325"/>
        <end position="349"/>
    </location>
</feature>
<dbReference type="PROSITE" id="PS51257">
    <property type="entry name" value="PROKAR_LIPOPROTEIN"/>
    <property type="match status" value="1"/>
</dbReference>
<dbReference type="InterPro" id="IPR004680">
    <property type="entry name" value="Cit_transptr-like_dom"/>
</dbReference>
<feature type="transmembrane region" description="Helical" evidence="6">
    <location>
        <begin position="87"/>
        <end position="110"/>
    </location>
</feature>
<evidence type="ECO:0000256" key="5">
    <source>
        <dbReference type="ARBA" id="ARBA00023136"/>
    </source>
</evidence>
<dbReference type="PANTHER" id="PTHR10283">
    <property type="entry name" value="SOLUTE CARRIER FAMILY 13 MEMBER"/>
    <property type="match status" value="1"/>
</dbReference>
<evidence type="ECO:0000313" key="8">
    <source>
        <dbReference type="EMBL" id="PJZ24967.1"/>
    </source>
</evidence>
<feature type="transmembrane region" description="Helical" evidence="6">
    <location>
        <begin position="294"/>
        <end position="313"/>
    </location>
</feature>
<feature type="transmembrane region" description="Helical" evidence="6">
    <location>
        <begin position="361"/>
        <end position="379"/>
    </location>
</feature>
<feature type="transmembrane region" description="Helical" evidence="6">
    <location>
        <begin position="33"/>
        <end position="66"/>
    </location>
</feature>
<comment type="subcellular location">
    <subcellularLocation>
        <location evidence="1">Membrane</location>
        <topology evidence="1">Multi-pass membrane protein</topology>
    </subcellularLocation>
</comment>
<keyword evidence="9" id="KW-1185">Reference proteome</keyword>
<dbReference type="PANTHER" id="PTHR10283:SF92">
    <property type="entry name" value="LOW-AFFINITY PHOSPHATE TRANSPORTER PHO91"/>
    <property type="match status" value="1"/>
</dbReference>
<comment type="caution">
    <text evidence="8">The sequence shown here is derived from an EMBL/GenBank/DDBJ whole genome shotgun (WGS) entry which is preliminary data.</text>
</comment>
<dbReference type="Proteomes" id="UP000232196">
    <property type="component" value="Unassembled WGS sequence"/>
</dbReference>
<name>A0A2M9XB88_9LEPT</name>
<keyword evidence="4 6" id="KW-1133">Transmembrane helix</keyword>
<evidence type="ECO:0000256" key="2">
    <source>
        <dbReference type="ARBA" id="ARBA00022448"/>
    </source>
</evidence>
<evidence type="ECO:0000313" key="9">
    <source>
        <dbReference type="Proteomes" id="UP000232196"/>
    </source>
</evidence>
<feature type="transmembrane region" description="Helical" evidence="6">
    <location>
        <begin position="272"/>
        <end position="288"/>
    </location>
</feature>
<feature type="transmembrane region" description="Helical" evidence="6">
    <location>
        <begin position="136"/>
        <end position="169"/>
    </location>
</feature>
<dbReference type="EMBL" id="NPDN01000006">
    <property type="protein sequence ID" value="PJZ24967.1"/>
    <property type="molecule type" value="Genomic_DNA"/>
</dbReference>
<keyword evidence="5 6" id="KW-0472">Membrane</keyword>
<dbReference type="GO" id="GO:0005886">
    <property type="term" value="C:plasma membrane"/>
    <property type="evidence" value="ECO:0007669"/>
    <property type="project" value="TreeGrafter"/>
</dbReference>
<keyword evidence="3 6" id="KW-0812">Transmembrane</keyword>
<evidence type="ECO:0000256" key="3">
    <source>
        <dbReference type="ARBA" id="ARBA00022692"/>
    </source>
</evidence>
<evidence type="ECO:0000256" key="4">
    <source>
        <dbReference type="ARBA" id="ARBA00022989"/>
    </source>
</evidence>
<accession>A0A2M9XB88</accession>
<gene>
    <name evidence="8" type="ORF">CH357_12155</name>
</gene>